<dbReference type="STRING" id="78915.A0A4P9XHC0"/>
<dbReference type="GO" id="GO:0006508">
    <property type="term" value="P:proteolysis"/>
    <property type="evidence" value="ECO:0007669"/>
    <property type="project" value="UniProtKB-KW"/>
</dbReference>
<accession>A0A4P9XHC0</accession>
<evidence type="ECO:0000256" key="1">
    <source>
        <dbReference type="ARBA" id="ARBA00011073"/>
    </source>
</evidence>
<keyword evidence="8" id="KW-1185">Reference proteome</keyword>
<evidence type="ECO:0000256" key="2">
    <source>
        <dbReference type="ARBA" id="ARBA00022670"/>
    </source>
</evidence>
<dbReference type="SUPFAM" id="SSF52743">
    <property type="entry name" value="Subtilisin-like"/>
    <property type="match status" value="1"/>
</dbReference>
<dbReference type="PANTHER" id="PTHR43806">
    <property type="entry name" value="PEPTIDASE S8"/>
    <property type="match status" value="1"/>
</dbReference>
<evidence type="ECO:0000256" key="4">
    <source>
        <dbReference type="ARBA" id="ARBA00022825"/>
    </source>
</evidence>
<feature type="domain" description="Peptidase S8/S53" evidence="6">
    <location>
        <begin position="9"/>
        <end position="190"/>
    </location>
</feature>
<dbReference type="GO" id="GO:0005615">
    <property type="term" value="C:extracellular space"/>
    <property type="evidence" value="ECO:0007669"/>
    <property type="project" value="TreeGrafter"/>
</dbReference>
<dbReference type="Pfam" id="PF00082">
    <property type="entry name" value="Peptidase_S8"/>
    <property type="match status" value="1"/>
</dbReference>
<evidence type="ECO:0000256" key="3">
    <source>
        <dbReference type="ARBA" id="ARBA00022801"/>
    </source>
</evidence>
<sequence>NGTVVGSRYGVAKKAKIVAVKVQRSNGTVIMSDVIRGLEWVGEAHKTIKQKDERTVSATNIPLSNSHSSAFDAAVDATVNFGVHFAVAAGNDDSDACNYSPALAKKAVTVGASTLTDKRTPFSNYSRRVDVFARGLHIQSTWIGSNTAAKVTSSTSMASARVRGLMAYLLSLKDKPQSVTPKEPKEEIIKLSTTDALSDILSGTENRLAFNDPPSAINKAGWLIWMVRFVDRFTVSA</sequence>
<reference evidence="8" key="1">
    <citation type="journal article" date="2018" name="Nat. Microbiol.">
        <title>Leveraging single-cell genomics to expand the fungal tree of life.</title>
        <authorList>
            <person name="Ahrendt S.R."/>
            <person name="Quandt C.A."/>
            <person name="Ciobanu D."/>
            <person name="Clum A."/>
            <person name="Salamov A."/>
            <person name="Andreopoulos B."/>
            <person name="Cheng J.F."/>
            <person name="Woyke T."/>
            <person name="Pelin A."/>
            <person name="Henrissat B."/>
            <person name="Reynolds N.K."/>
            <person name="Benny G.L."/>
            <person name="Smith M.E."/>
            <person name="James T.Y."/>
            <person name="Grigoriev I.V."/>
        </authorList>
    </citation>
    <scope>NUCLEOTIDE SEQUENCE [LARGE SCALE GENOMIC DNA]</scope>
    <source>
        <strain evidence="8">RSA 1356</strain>
    </source>
</reference>
<evidence type="ECO:0000259" key="6">
    <source>
        <dbReference type="Pfam" id="PF00082"/>
    </source>
</evidence>
<evidence type="ECO:0000313" key="8">
    <source>
        <dbReference type="Proteomes" id="UP000271241"/>
    </source>
</evidence>
<evidence type="ECO:0000313" key="7">
    <source>
        <dbReference type="EMBL" id="RKP05064.1"/>
    </source>
</evidence>
<dbReference type="GO" id="GO:0004252">
    <property type="term" value="F:serine-type endopeptidase activity"/>
    <property type="evidence" value="ECO:0007669"/>
    <property type="project" value="InterPro"/>
</dbReference>
<dbReference type="InterPro" id="IPR050131">
    <property type="entry name" value="Peptidase_S8_subtilisin-like"/>
</dbReference>
<proteinExistence type="inferred from homology"/>
<comment type="similarity">
    <text evidence="1 5">Belongs to the peptidase S8 family.</text>
</comment>
<gene>
    <name evidence="7" type="ORF">THASP1DRAFT_20272</name>
</gene>
<dbReference type="OrthoDB" id="206201at2759"/>
<dbReference type="Proteomes" id="UP000271241">
    <property type="component" value="Unassembled WGS sequence"/>
</dbReference>
<keyword evidence="2" id="KW-0645">Protease</keyword>
<dbReference type="PANTHER" id="PTHR43806:SF11">
    <property type="entry name" value="CEREVISIN-RELATED"/>
    <property type="match status" value="1"/>
</dbReference>
<name>A0A4P9XHC0_9FUNG</name>
<keyword evidence="3" id="KW-0378">Hydrolase</keyword>
<dbReference type="InterPro" id="IPR036852">
    <property type="entry name" value="Peptidase_S8/S53_dom_sf"/>
</dbReference>
<dbReference type="EMBL" id="KZ993290">
    <property type="protein sequence ID" value="RKP05064.1"/>
    <property type="molecule type" value="Genomic_DNA"/>
</dbReference>
<comment type="caution">
    <text evidence="5">Lacks conserved residue(s) required for the propagation of feature annotation.</text>
</comment>
<feature type="non-terminal residue" evidence="7">
    <location>
        <position position="1"/>
    </location>
</feature>
<dbReference type="AlphaFoldDB" id="A0A4P9XHC0"/>
<dbReference type="PROSITE" id="PS51892">
    <property type="entry name" value="SUBTILASE"/>
    <property type="match status" value="1"/>
</dbReference>
<organism evidence="7 8">
    <name type="scientific">Thamnocephalis sphaerospora</name>
    <dbReference type="NCBI Taxonomy" id="78915"/>
    <lineage>
        <taxon>Eukaryota</taxon>
        <taxon>Fungi</taxon>
        <taxon>Fungi incertae sedis</taxon>
        <taxon>Zoopagomycota</taxon>
        <taxon>Zoopagomycotina</taxon>
        <taxon>Zoopagomycetes</taxon>
        <taxon>Zoopagales</taxon>
        <taxon>Sigmoideomycetaceae</taxon>
        <taxon>Thamnocephalis</taxon>
    </lineage>
</organism>
<evidence type="ECO:0000256" key="5">
    <source>
        <dbReference type="PROSITE-ProRule" id="PRU01240"/>
    </source>
</evidence>
<dbReference type="InterPro" id="IPR000209">
    <property type="entry name" value="Peptidase_S8/S53_dom"/>
</dbReference>
<keyword evidence="4" id="KW-0720">Serine protease</keyword>
<dbReference type="Gene3D" id="3.40.50.200">
    <property type="entry name" value="Peptidase S8/S53 domain"/>
    <property type="match status" value="1"/>
</dbReference>
<protein>
    <submittedName>
        <fullName evidence="7">Peptidase S8/S53 domain-containing protein</fullName>
    </submittedName>
</protein>